<evidence type="ECO:0008006" key="4">
    <source>
        <dbReference type="Google" id="ProtNLM"/>
    </source>
</evidence>
<dbReference type="PANTHER" id="PTHR11803:SF58">
    <property type="entry name" value="PROTEIN HMF1-RELATED"/>
    <property type="match status" value="1"/>
</dbReference>
<evidence type="ECO:0000313" key="2">
    <source>
        <dbReference type="EMBL" id="OJG78846.1"/>
    </source>
</evidence>
<dbReference type="PANTHER" id="PTHR11803">
    <property type="entry name" value="2-IMINOBUTANOATE/2-IMINOPROPANOATE DEAMINASE RIDA"/>
    <property type="match status" value="1"/>
</dbReference>
<name>A0A1L8WCU6_9ENTE</name>
<dbReference type="InterPro" id="IPR006056">
    <property type="entry name" value="RidA"/>
</dbReference>
<dbReference type="OrthoDB" id="9803101at2"/>
<dbReference type="GO" id="GO:0019239">
    <property type="term" value="F:deaminase activity"/>
    <property type="evidence" value="ECO:0007669"/>
    <property type="project" value="TreeGrafter"/>
</dbReference>
<dbReference type="PROSITE" id="PS01094">
    <property type="entry name" value="UPF0076"/>
    <property type="match status" value="1"/>
</dbReference>
<sequence>MGVNNLPYERYRAAGNLIFVSGQLPIDPETGEICSENISEQTNQIMHNISEVLDELNLTMDDVVKTTCFLTDIKDFELFNQAYSKHFGKRFPARSAYQVAALLKGALVEIEWVLSTK</sequence>
<dbReference type="GO" id="GO:0005829">
    <property type="term" value="C:cytosol"/>
    <property type="evidence" value="ECO:0007669"/>
    <property type="project" value="TreeGrafter"/>
</dbReference>
<gene>
    <name evidence="2" type="ORF">RV14_GL001107</name>
</gene>
<accession>A0A1L8WCU6</accession>
<dbReference type="AlphaFoldDB" id="A0A1L8WCU6"/>
<dbReference type="SUPFAM" id="SSF55298">
    <property type="entry name" value="YjgF-like"/>
    <property type="match status" value="1"/>
</dbReference>
<dbReference type="STRING" id="150033.RV14_GL001107"/>
<dbReference type="Gene3D" id="3.30.1330.40">
    <property type="entry name" value="RutC-like"/>
    <property type="match status" value="1"/>
</dbReference>
<dbReference type="InterPro" id="IPR035959">
    <property type="entry name" value="RutC-like_sf"/>
</dbReference>
<dbReference type="Proteomes" id="UP000182152">
    <property type="component" value="Unassembled WGS sequence"/>
</dbReference>
<proteinExistence type="inferred from homology"/>
<dbReference type="NCBIfam" id="TIGR00004">
    <property type="entry name" value="Rid family detoxifying hydrolase"/>
    <property type="match status" value="1"/>
</dbReference>
<dbReference type="FunFam" id="3.30.1330.40:FF:000001">
    <property type="entry name" value="L-PSP family endoribonuclease"/>
    <property type="match status" value="1"/>
</dbReference>
<dbReference type="Pfam" id="PF01042">
    <property type="entry name" value="Ribonuc_L-PSP"/>
    <property type="match status" value="1"/>
</dbReference>
<keyword evidence="3" id="KW-1185">Reference proteome</keyword>
<evidence type="ECO:0000256" key="1">
    <source>
        <dbReference type="ARBA" id="ARBA00010552"/>
    </source>
</evidence>
<dbReference type="EMBL" id="JXLB01000022">
    <property type="protein sequence ID" value="OJG78846.1"/>
    <property type="molecule type" value="Genomic_DNA"/>
</dbReference>
<dbReference type="RefSeq" id="WP_071856068.1">
    <property type="nucleotide sequence ID" value="NZ_JXLB01000022.1"/>
</dbReference>
<evidence type="ECO:0000313" key="3">
    <source>
        <dbReference type="Proteomes" id="UP000182152"/>
    </source>
</evidence>
<organism evidence="2 3">
    <name type="scientific">Enterococcus ratti</name>
    <dbReference type="NCBI Taxonomy" id="150033"/>
    <lineage>
        <taxon>Bacteria</taxon>
        <taxon>Bacillati</taxon>
        <taxon>Bacillota</taxon>
        <taxon>Bacilli</taxon>
        <taxon>Lactobacillales</taxon>
        <taxon>Enterococcaceae</taxon>
        <taxon>Enterococcus</taxon>
    </lineage>
</organism>
<dbReference type="InterPro" id="IPR006175">
    <property type="entry name" value="YjgF/YER057c/UK114"/>
</dbReference>
<dbReference type="CDD" id="cd00448">
    <property type="entry name" value="YjgF_YER057c_UK114_family"/>
    <property type="match status" value="1"/>
</dbReference>
<comment type="similarity">
    <text evidence="1">Belongs to the RutC family.</text>
</comment>
<comment type="caution">
    <text evidence="2">The sequence shown here is derived from an EMBL/GenBank/DDBJ whole genome shotgun (WGS) entry which is preliminary data.</text>
</comment>
<protein>
    <recommendedName>
        <fullName evidence="4">RidA family protein</fullName>
    </recommendedName>
</protein>
<reference evidence="2 3" key="1">
    <citation type="submission" date="2014-12" db="EMBL/GenBank/DDBJ databases">
        <title>Draft genome sequences of 29 type strains of Enterococci.</title>
        <authorList>
            <person name="Zhong Z."/>
            <person name="Sun Z."/>
            <person name="Liu W."/>
            <person name="Zhang W."/>
            <person name="Zhang H."/>
        </authorList>
    </citation>
    <scope>NUCLEOTIDE SEQUENCE [LARGE SCALE GENOMIC DNA]</scope>
    <source>
        <strain evidence="2 3">DSM 15687</strain>
    </source>
</reference>
<dbReference type="InterPro" id="IPR019897">
    <property type="entry name" value="RidA_CS"/>
</dbReference>